<gene>
    <name evidence="6" type="ORF">BDEG_20093</name>
</gene>
<dbReference type="GO" id="GO:0051726">
    <property type="term" value="P:regulation of cell cycle"/>
    <property type="evidence" value="ECO:0007669"/>
    <property type="project" value="TreeGrafter"/>
</dbReference>
<feature type="compositionally biased region" description="Basic and acidic residues" evidence="4">
    <location>
        <begin position="94"/>
        <end position="103"/>
    </location>
</feature>
<feature type="compositionally biased region" description="Low complexity" evidence="4">
    <location>
        <begin position="66"/>
        <end position="79"/>
    </location>
</feature>
<evidence type="ECO:0000256" key="2">
    <source>
        <dbReference type="ARBA" id="ARBA00023242"/>
    </source>
</evidence>
<sequence>MDKDDKYKKLKRRLKEVIEENDRLTTKLKRIKHDNAMLKKEKDILLEAISKNEKANTANGQKQPRLSDSLSDTSLSTLSDDSDHAPLQTIPVHAKPDPLRDGSLKRQRSISKSEHVAIPAQNGALIQTPIQTKITGFGMASDASHTPSFNYECTPGNTSVMSDGQCATPSETHVVQGSDEAKKKRKRNDVTARVRKIQEVAVHEDGTPVLPAQFGMITLHSLGEIVWNRSGFHTERHIFPVGFTTSREYYSMIDSDKSVRYICQIIDNGDCPKFQVTPDDAPNNIIIGASATGAWMTVIKAAITIRNKDHSNTVSGPDMFGYSQPTIQKLIQDLPNANLCKMYKFQKFEVSTSKRGPKTKFDNGKLSAPVSGAPTPVPTKTFRRGSSAAETESSQKMSVDHFDSQANTIHSTQSAALMNPKQTQANLLGTEGHIQNSSGVNSQPPLPGTNRPTYDPSIQDWGWLSENSQSIV</sequence>
<protein>
    <recommendedName>
        <fullName evidence="5">INO80 complex subunit F domain-containing protein</fullName>
    </recommendedName>
</protein>
<dbReference type="eggNOG" id="KOG4443">
    <property type="taxonomic scope" value="Eukaryota"/>
</dbReference>
<dbReference type="Pfam" id="PF05964">
    <property type="entry name" value="FYRN"/>
    <property type="match status" value="1"/>
</dbReference>
<dbReference type="InterPro" id="IPR003888">
    <property type="entry name" value="FYrich_N"/>
</dbReference>
<feature type="compositionally biased region" description="Polar residues" evidence="4">
    <location>
        <begin position="388"/>
        <end position="397"/>
    </location>
</feature>
<feature type="region of interest" description="Disordered" evidence="4">
    <location>
        <begin position="432"/>
        <end position="461"/>
    </location>
</feature>
<evidence type="ECO:0000313" key="7">
    <source>
        <dbReference type="Proteomes" id="UP000077115"/>
    </source>
</evidence>
<dbReference type="SMART" id="SM00541">
    <property type="entry name" value="FYRN"/>
    <property type="match status" value="1"/>
</dbReference>
<dbReference type="PROSITE" id="PS51542">
    <property type="entry name" value="FYRN"/>
    <property type="match status" value="1"/>
</dbReference>
<dbReference type="PROSITE" id="PS51543">
    <property type="entry name" value="FYRC"/>
    <property type="match status" value="1"/>
</dbReference>
<evidence type="ECO:0000259" key="5">
    <source>
        <dbReference type="Pfam" id="PF24245"/>
    </source>
</evidence>
<dbReference type="OrthoDB" id="285793at2759"/>
<dbReference type="InterPro" id="IPR003889">
    <property type="entry name" value="FYrich_C"/>
</dbReference>
<keyword evidence="3" id="KW-0175">Coiled coil</keyword>
<keyword evidence="2" id="KW-0539">Nucleus</keyword>
<reference evidence="6 7" key="2">
    <citation type="submission" date="2016-05" db="EMBL/GenBank/DDBJ databases">
        <title>Lineage-specific infection strategies underlie the spectrum of fungal disease in amphibians.</title>
        <authorList>
            <person name="Cuomo C.A."/>
            <person name="Farrer R.A."/>
            <person name="James T."/>
            <person name="Longcore J."/>
            <person name="Birren B."/>
        </authorList>
    </citation>
    <scope>NUCLEOTIDE SEQUENCE [LARGE SCALE GENOMIC DNA]</scope>
    <source>
        <strain evidence="6 7">JEL423</strain>
    </source>
</reference>
<feature type="region of interest" description="Disordered" evidence="4">
    <location>
        <begin position="53"/>
        <end position="103"/>
    </location>
</feature>
<organism evidence="6 7">
    <name type="scientific">Batrachochytrium dendrobatidis (strain JEL423)</name>
    <dbReference type="NCBI Taxonomy" id="403673"/>
    <lineage>
        <taxon>Eukaryota</taxon>
        <taxon>Fungi</taxon>
        <taxon>Fungi incertae sedis</taxon>
        <taxon>Chytridiomycota</taxon>
        <taxon>Chytridiomycota incertae sedis</taxon>
        <taxon>Chytridiomycetes</taxon>
        <taxon>Rhizophydiales</taxon>
        <taxon>Rhizophydiales incertae sedis</taxon>
        <taxon>Batrachochytrium</taxon>
    </lineage>
</organism>
<dbReference type="AlphaFoldDB" id="A0A177W8B6"/>
<name>A0A177W8B6_BATDL</name>
<dbReference type="EMBL" id="DS022300">
    <property type="protein sequence ID" value="OAJ35860.1"/>
    <property type="molecule type" value="Genomic_DNA"/>
</dbReference>
<dbReference type="InterPro" id="IPR040092">
    <property type="entry name" value="TBRG1"/>
</dbReference>
<feature type="compositionally biased region" description="Polar residues" evidence="4">
    <location>
        <begin position="55"/>
        <end position="64"/>
    </location>
</feature>
<feature type="compositionally biased region" description="Polar residues" evidence="4">
    <location>
        <begin position="432"/>
        <end position="443"/>
    </location>
</feature>
<evidence type="ECO:0000256" key="1">
    <source>
        <dbReference type="ARBA" id="ARBA00004123"/>
    </source>
</evidence>
<dbReference type="Pfam" id="PF05965">
    <property type="entry name" value="FYRC"/>
    <property type="match status" value="1"/>
</dbReference>
<reference evidence="6 7" key="1">
    <citation type="submission" date="2006-10" db="EMBL/GenBank/DDBJ databases">
        <title>The Genome Sequence of Batrachochytrium dendrobatidis JEL423.</title>
        <authorList>
            <consortium name="The Broad Institute Genome Sequencing Platform"/>
            <person name="Birren B."/>
            <person name="Lander E."/>
            <person name="Galagan J."/>
            <person name="Cuomo C."/>
            <person name="Devon K."/>
            <person name="Jaffe D."/>
            <person name="Butler J."/>
            <person name="Alvarez P."/>
            <person name="Gnerre S."/>
            <person name="Grabherr M."/>
            <person name="Kleber M."/>
            <person name="Mauceli E."/>
            <person name="Brockman W."/>
            <person name="Young S."/>
            <person name="LaButti K."/>
            <person name="Sykes S."/>
            <person name="DeCaprio D."/>
            <person name="Crawford M."/>
            <person name="Koehrsen M."/>
            <person name="Engels R."/>
            <person name="Montgomery P."/>
            <person name="Pearson M."/>
            <person name="Howarth C."/>
            <person name="Larson L."/>
            <person name="White J."/>
            <person name="O'Leary S."/>
            <person name="Kodira C."/>
            <person name="Zeng Q."/>
            <person name="Yandava C."/>
            <person name="Alvarado L."/>
            <person name="Longcore J."/>
            <person name="James T."/>
        </authorList>
    </citation>
    <scope>NUCLEOTIDE SEQUENCE [LARGE SCALE GENOMIC DNA]</scope>
    <source>
        <strain evidence="6 7">JEL423</strain>
    </source>
</reference>
<evidence type="ECO:0000313" key="6">
    <source>
        <dbReference type="EMBL" id="OAJ35860.1"/>
    </source>
</evidence>
<accession>A0A177W8B6</accession>
<proteinExistence type="predicted"/>
<dbReference type="PANTHER" id="PTHR22715">
    <property type="entry name" value="TRANSFORMING GROWTH FACTOR BETA REGULATED GENE 1"/>
    <property type="match status" value="1"/>
</dbReference>
<dbReference type="InterPro" id="IPR056513">
    <property type="entry name" value="INO80F"/>
</dbReference>
<feature type="domain" description="INO80 complex subunit F" evidence="5">
    <location>
        <begin position="6"/>
        <end position="47"/>
    </location>
</feature>
<dbReference type="Pfam" id="PF24245">
    <property type="entry name" value="INO80F"/>
    <property type="match status" value="1"/>
</dbReference>
<dbReference type="PANTHER" id="PTHR22715:SF0">
    <property type="entry name" value="TRANSFORMING GROWTH FACTOR BETA REGULATOR 1"/>
    <property type="match status" value="1"/>
</dbReference>
<dbReference type="STRING" id="403673.A0A177W8B6"/>
<dbReference type="Gene3D" id="3.30.160.360">
    <property type="match status" value="1"/>
</dbReference>
<dbReference type="Proteomes" id="UP000077115">
    <property type="component" value="Unassembled WGS sequence"/>
</dbReference>
<evidence type="ECO:0000256" key="4">
    <source>
        <dbReference type="SAM" id="MobiDB-lite"/>
    </source>
</evidence>
<feature type="coiled-coil region" evidence="3">
    <location>
        <begin position="7"/>
        <end position="48"/>
    </location>
</feature>
<comment type="subcellular location">
    <subcellularLocation>
        <location evidence="1">Nucleus</location>
    </subcellularLocation>
</comment>
<feature type="region of interest" description="Disordered" evidence="4">
    <location>
        <begin position="354"/>
        <end position="398"/>
    </location>
</feature>
<dbReference type="SMART" id="SM00542">
    <property type="entry name" value="FYRC"/>
    <property type="match status" value="1"/>
</dbReference>
<dbReference type="VEuPathDB" id="FungiDB:BDEG_20093"/>
<dbReference type="GO" id="GO:0005634">
    <property type="term" value="C:nucleus"/>
    <property type="evidence" value="ECO:0007669"/>
    <property type="project" value="UniProtKB-SubCell"/>
</dbReference>
<evidence type="ECO:0000256" key="3">
    <source>
        <dbReference type="SAM" id="Coils"/>
    </source>
</evidence>